<accession>A0A832T7K9</accession>
<sequence length="224" mass="24965">MNAVRARMGWSPLPPQLLPYCDRFDLVAYQQGGLVAFKLFVYPPLTAVPPVLPQIKPGEDELSVVRTLALFVSDTMQYDVGAEPPEYVPPVLRRAFAELELRGRWRGACGTASYMFSYLCRLYGIPTRLVLIEPTDTGTVVSGTGRERERFVLHAQVQVWVHGRWMTVDPSVGLVGTSDRPVQGHRVRPDGTELYTPGVKSYTVCTQGPLVFWDTLTGLVELIV</sequence>
<dbReference type="SUPFAM" id="SSF54001">
    <property type="entry name" value="Cysteine proteinases"/>
    <property type="match status" value="1"/>
</dbReference>
<dbReference type="RefSeq" id="WP_148679667.1">
    <property type="nucleotide sequence ID" value="NZ_DUJS01000001.1"/>
</dbReference>
<name>A0A832T7K9_9EURY</name>
<dbReference type="Gene3D" id="3.10.620.30">
    <property type="match status" value="1"/>
</dbReference>
<dbReference type="EMBL" id="DUJS01000001">
    <property type="protein sequence ID" value="HII69625.1"/>
    <property type="molecule type" value="Genomic_DNA"/>
</dbReference>
<evidence type="ECO:0000259" key="1">
    <source>
        <dbReference type="SMART" id="SM00460"/>
    </source>
</evidence>
<dbReference type="Pfam" id="PF01841">
    <property type="entry name" value="Transglut_core"/>
    <property type="match status" value="1"/>
</dbReference>
<protein>
    <submittedName>
        <fullName evidence="2">Transglutaminase family protein</fullName>
    </submittedName>
</protein>
<dbReference type="Proteomes" id="UP000619545">
    <property type="component" value="Unassembled WGS sequence"/>
</dbReference>
<reference evidence="2" key="1">
    <citation type="journal article" date="2020" name="bioRxiv">
        <title>A rank-normalized archaeal taxonomy based on genome phylogeny resolves widespread incomplete and uneven classifications.</title>
        <authorList>
            <person name="Rinke C."/>
            <person name="Chuvochina M."/>
            <person name="Mussig A.J."/>
            <person name="Chaumeil P.-A."/>
            <person name="Waite D.W."/>
            <person name="Whitman W.B."/>
            <person name="Parks D.H."/>
            <person name="Hugenholtz P."/>
        </authorList>
    </citation>
    <scope>NUCLEOTIDE SEQUENCE</scope>
    <source>
        <strain evidence="2">UBA8853</strain>
    </source>
</reference>
<proteinExistence type="predicted"/>
<feature type="domain" description="Transglutaminase-like" evidence="1">
    <location>
        <begin position="101"/>
        <end position="172"/>
    </location>
</feature>
<gene>
    <name evidence="2" type="ORF">HA336_00135</name>
</gene>
<comment type="caution">
    <text evidence="2">The sequence shown here is derived from an EMBL/GenBank/DDBJ whole genome shotgun (WGS) entry which is preliminary data.</text>
</comment>
<dbReference type="GeneID" id="1477099"/>
<dbReference type="InterPro" id="IPR002931">
    <property type="entry name" value="Transglutaminase-like"/>
</dbReference>
<organism evidence="2 3">
    <name type="scientific">Methanopyrus kandleri</name>
    <dbReference type="NCBI Taxonomy" id="2320"/>
    <lineage>
        <taxon>Archaea</taxon>
        <taxon>Methanobacteriati</taxon>
        <taxon>Methanobacteriota</taxon>
        <taxon>Methanomada group</taxon>
        <taxon>Methanopyri</taxon>
        <taxon>Methanopyrales</taxon>
        <taxon>Methanopyraceae</taxon>
        <taxon>Methanopyrus</taxon>
    </lineage>
</organism>
<dbReference type="SMART" id="SM00460">
    <property type="entry name" value="TGc"/>
    <property type="match status" value="1"/>
</dbReference>
<dbReference type="AlphaFoldDB" id="A0A832T7K9"/>
<dbReference type="InterPro" id="IPR038765">
    <property type="entry name" value="Papain-like_cys_pep_sf"/>
</dbReference>
<evidence type="ECO:0000313" key="3">
    <source>
        <dbReference type="Proteomes" id="UP000619545"/>
    </source>
</evidence>
<evidence type="ECO:0000313" key="2">
    <source>
        <dbReference type="EMBL" id="HII69625.1"/>
    </source>
</evidence>